<evidence type="ECO:0000313" key="2">
    <source>
        <dbReference type="Proteomes" id="UP000236161"/>
    </source>
</evidence>
<keyword evidence="2" id="KW-1185">Reference proteome</keyword>
<dbReference type="Proteomes" id="UP000236161">
    <property type="component" value="Unassembled WGS sequence"/>
</dbReference>
<evidence type="ECO:0000313" key="1">
    <source>
        <dbReference type="EMBL" id="PKA64677.1"/>
    </source>
</evidence>
<gene>
    <name evidence="1" type="ORF">AXF42_Ash007424</name>
</gene>
<proteinExistence type="predicted"/>
<organism evidence="1 2">
    <name type="scientific">Apostasia shenzhenica</name>
    <dbReference type="NCBI Taxonomy" id="1088818"/>
    <lineage>
        <taxon>Eukaryota</taxon>
        <taxon>Viridiplantae</taxon>
        <taxon>Streptophyta</taxon>
        <taxon>Embryophyta</taxon>
        <taxon>Tracheophyta</taxon>
        <taxon>Spermatophyta</taxon>
        <taxon>Magnoliopsida</taxon>
        <taxon>Liliopsida</taxon>
        <taxon>Asparagales</taxon>
        <taxon>Orchidaceae</taxon>
        <taxon>Apostasioideae</taxon>
        <taxon>Apostasia</taxon>
    </lineage>
</organism>
<name>A0A2I0BA54_9ASPA</name>
<dbReference type="AlphaFoldDB" id="A0A2I0BA54"/>
<dbReference type="EMBL" id="KZ451903">
    <property type="protein sequence ID" value="PKA64677.1"/>
    <property type="molecule type" value="Genomic_DNA"/>
</dbReference>
<accession>A0A2I0BA54</accession>
<protein>
    <submittedName>
        <fullName evidence="1">Uncharacterized protein</fullName>
    </submittedName>
</protein>
<sequence>MPPEPSESPELSMPSMPPEPFETAMLRLILGLDEMVPFTAGRTLPADWKMLMSSSLYVTGLMLSSQVFYKHNTLPRGESFPSTAGLSSSGVGAC</sequence>
<reference evidence="1 2" key="1">
    <citation type="journal article" date="2017" name="Nature">
        <title>The Apostasia genome and the evolution of orchids.</title>
        <authorList>
            <person name="Zhang G.Q."/>
            <person name="Liu K.W."/>
            <person name="Li Z."/>
            <person name="Lohaus R."/>
            <person name="Hsiao Y.Y."/>
            <person name="Niu S.C."/>
            <person name="Wang J.Y."/>
            <person name="Lin Y.C."/>
            <person name="Xu Q."/>
            <person name="Chen L.J."/>
            <person name="Yoshida K."/>
            <person name="Fujiwara S."/>
            <person name="Wang Z.W."/>
            <person name="Zhang Y.Q."/>
            <person name="Mitsuda N."/>
            <person name="Wang M."/>
            <person name="Liu G.H."/>
            <person name="Pecoraro L."/>
            <person name="Huang H.X."/>
            <person name="Xiao X.J."/>
            <person name="Lin M."/>
            <person name="Wu X.Y."/>
            <person name="Wu W.L."/>
            <person name="Chen Y.Y."/>
            <person name="Chang S.B."/>
            <person name="Sakamoto S."/>
            <person name="Ohme-Takagi M."/>
            <person name="Yagi M."/>
            <person name="Zeng S.J."/>
            <person name="Shen C.Y."/>
            <person name="Yeh C.M."/>
            <person name="Luo Y.B."/>
            <person name="Tsai W.C."/>
            <person name="Van de Peer Y."/>
            <person name="Liu Z.J."/>
        </authorList>
    </citation>
    <scope>NUCLEOTIDE SEQUENCE [LARGE SCALE GENOMIC DNA]</scope>
    <source>
        <strain evidence="2">cv. Shenzhen</strain>
        <tissue evidence="1">Stem</tissue>
    </source>
</reference>